<feature type="coiled-coil region" evidence="1">
    <location>
        <begin position="1464"/>
        <end position="1491"/>
    </location>
</feature>
<gene>
    <name evidence="3" type="ORF">DXA53_01715</name>
</gene>
<comment type="caution">
    <text evidence="3">The sequence shown here is derived from an EMBL/GenBank/DDBJ whole genome shotgun (WGS) entry which is preliminary data.</text>
</comment>
<accession>A0A413IG62</accession>
<dbReference type="EMBL" id="QSCO01000002">
    <property type="protein sequence ID" value="RGY09526.1"/>
    <property type="molecule type" value="Genomic_DNA"/>
</dbReference>
<keyword evidence="1" id="KW-0175">Coiled coil</keyword>
<proteinExistence type="predicted"/>
<evidence type="ECO:0000256" key="1">
    <source>
        <dbReference type="SAM" id="Coils"/>
    </source>
</evidence>
<evidence type="ECO:0000313" key="4">
    <source>
        <dbReference type="Proteomes" id="UP000284434"/>
    </source>
</evidence>
<sequence>MSYGLKYRLSFDSVSDTPYEINILEAGYDGPVENRNLGSAPVLKMDDGEAVRGTSLELSIETCFDGDLREFYTTDRKKFRVEVYRSGVLFWSGHILPELYSEPYISVPFDVSVTASDGLGLLKNIPFGLSGKRSVFDVIKYCCEQTGLVLNYVFASKLLATGMSGVASVYTQAFVDCNAFDDADCYEALEKVLITFGSYIKQKDCKWHVLRYTDQDTDLMEYDPSCNFAGGFRPVMKTLGAIGDDTYPVGQLESEIVPARKDFTMEQPYELYPSLLKDYCFAAVGSWILSPGVRFMRVDEETYCELKPTKLPEKLEAYVMQSISVEACNRPFRIEFQFSICLMSNREIGSIDMSTGRSFRLEIFITDSGGTRHYLSAEGWGTKETYIEVRGDVQNGKLRITDGVNYDYIPASFETFRINLERIPYSGEMAFRIINPYKYYTVPGTPAFDDYNDMNIICLKEFVFTSDVDGNPDVNVLLNPEASTSAPSLKVGFVDAPFTENARGIFKNILMTSGGFTSEWYCRGSGLDSFANIALQDMSSRIGVPSFCLHGVIHATDFDLLSDKYSGRKLYLKEYSYDLMEEEIDCTLCELLPFNAGIDGEITQSPRSSNKSKTETRASGETEYRSYGGTISTPKMIRELVSMPDDQLSEGCLLEVDDRMSVSSKRVAVGGLTDLSYKRVLQSGVFWTKEEMNCTDGYLEVQGEKIKAGDSDKWNAHEFDDFLDQPVRKTDSVQFKQVTADKITTDEIISDNFVSGPLGEGMNLIRRDSSGKSYLEIDKIFARYKAVFAALEIRKLTYAGGNYIFSPAGATCTMVEDKEGFYRCYFTADDGEKAVENLFRTDDFVQCRESNIKSGTYENISNRYYWRRCIATGDDYIDLSKSDCDTDSDIPAIGDSMVTIGNKTVSTRQNAIIISVYGEGSPSFIQYKGINTFSLEGKAKIIISPDQNRFTGKFTFETGEDAEESIGNIQNNLDNLQVGETNLLDNSNKGWKNTDYPIATIYLGDYKPKQGEECTIVIKGKLGANKTSWGVYNSGGNVVLASFYPGGPDTDYIALKTFKWTLTPAIDNTFIRIYPMPNSVSVESEIEWVKLVLGNKTSLLWTPSINDQKQIATDIAQAKADLAETRANAYADGIVTEAEQNAINEAQTRLDALQIGSQNLISKKMMLKWNEKNKNIAVWGQDADGVYLRINEVLLYKNWAGSSEIANPVFDLQFKPDTQYVLSVEWKLAAVQNYDGLAFRIFYTDGTAEWHGLAGTIITKTIARLITKAGKTVQKISASYGSSKANTLIYNISLIEGNKPLQGFPVAEEDQTGANNVNLADGTKEFTLGVGSTNYTYKELYVSKIKPNTVYYVNAGNIQNLVGNPDRYSFVLYNKDISTVLCPTLNADKNGGFLITYNNFTEQEGRLLCYAGIAGSTLGNSVKFTEVMLVEGFLPAPVWAPSFSEQQAEIKTITKTLTEIKAENGEISLRVNEVSERVEEAKQEAIDTANEYATLKSYRETWIDLTAEKWNRDMYYPVTIKIDVTIKTRIQVDTPLDYVNVSWGTHESGGYSMLCAWTVNGSGWGSITVHRVIESSQWGWTELDPSSPDRLKIPFGSIGQLTNNNEEYILLRGGGKYRFRITNNCVPIEHNSRYTVYGGQHVDPQSSVIGPVLTNATKEELNAEINITKGLIENKVSLDVYNENDQLIKSDISNLQVSYNQISSTVSKIINGTQEISGVVTQSNFVTIFSSNKNALGQEVIESINVGGGGVTIDASRINLNGAISANGNVQITTDGKLIAVNGEFTGKITATEGEIAGLKLSNNGLRSSDFNASSKIGSCYAKNGFSVYASGSGVLAPSTGMLQAGIITATGDNAEIIGLEIIAKNTSSYATLAKITALKLRAIDYVDDSKKMAPTAALIVEEGVSIFNGDVEVNGKSTFNGAVYFKNVQNVNGKKNYYLCIDRSTGQLYYR</sequence>
<evidence type="ECO:0000256" key="2">
    <source>
        <dbReference type="SAM" id="MobiDB-lite"/>
    </source>
</evidence>
<organism evidence="3 4">
    <name type="scientific">Odoribacter splanchnicus</name>
    <dbReference type="NCBI Taxonomy" id="28118"/>
    <lineage>
        <taxon>Bacteria</taxon>
        <taxon>Pseudomonadati</taxon>
        <taxon>Bacteroidota</taxon>
        <taxon>Bacteroidia</taxon>
        <taxon>Bacteroidales</taxon>
        <taxon>Odoribacteraceae</taxon>
        <taxon>Odoribacter</taxon>
    </lineage>
</organism>
<dbReference type="Proteomes" id="UP000284434">
    <property type="component" value="Unassembled WGS sequence"/>
</dbReference>
<feature type="compositionally biased region" description="Polar residues" evidence="2">
    <location>
        <begin position="602"/>
        <end position="611"/>
    </location>
</feature>
<evidence type="ECO:0000313" key="3">
    <source>
        <dbReference type="EMBL" id="RGY09526.1"/>
    </source>
</evidence>
<name>A0A413IG62_9BACT</name>
<protein>
    <submittedName>
        <fullName evidence="3">Uncharacterized protein</fullName>
    </submittedName>
</protein>
<feature type="compositionally biased region" description="Basic and acidic residues" evidence="2">
    <location>
        <begin position="612"/>
        <end position="624"/>
    </location>
</feature>
<feature type="region of interest" description="Disordered" evidence="2">
    <location>
        <begin position="602"/>
        <end position="625"/>
    </location>
</feature>
<dbReference type="RefSeq" id="WP_118102779.1">
    <property type="nucleotide sequence ID" value="NZ_QSCO01000002.1"/>
</dbReference>
<reference evidence="3 4" key="1">
    <citation type="submission" date="2018-08" db="EMBL/GenBank/DDBJ databases">
        <title>A genome reference for cultivated species of the human gut microbiota.</title>
        <authorList>
            <person name="Zou Y."/>
            <person name="Xue W."/>
            <person name="Luo G."/>
        </authorList>
    </citation>
    <scope>NUCLEOTIDE SEQUENCE [LARGE SCALE GENOMIC DNA]</scope>
    <source>
        <strain evidence="3 4">OF03-11</strain>
    </source>
</reference>